<organism evidence="1 2">
    <name type="scientific">Candidatus Nitrospira kreftii</name>
    <dbReference type="NCBI Taxonomy" id="2652173"/>
    <lineage>
        <taxon>Bacteria</taxon>
        <taxon>Pseudomonadati</taxon>
        <taxon>Nitrospirota</taxon>
        <taxon>Nitrospiria</taxon>
        <taxon>Nitrospirales</taxon>
        <taxon>Nitrospiraceae</taxon>
        <taxon>Nitrospira</taxon>
    </lineage>
</organism>
<protein>
    <submittedName>
        <fullName evidence="1">Uncharacterized protein</fullName>
    </submittedName>
</protein>
<accession>A0A7S8J102</accession>
<dbReference type="EMBL" id="CP047423">
    <property type="protein sequence ID" value="QPD05504.1"/>
    <property type="molecule type" value="Genomic_DNA"/>
</dbReference>
<dbReference type="AlphaFoldDB" id="A0A7S8J102"/>
<sequence>MSCSRCHGLMIRDHFLDFDGTIGHMWANGYRCMNCGNVHDPVIEQHRHARKQQALPIHNSEHESRKNDLIPESQTVILRAA</sequence>
<name>A0A7S8J102_9BACT</name>
<dbReference type="Proteomes" id="UP000593737">
    <property type="component" value="Chromosome"/>
</dbReference>
<dbReference type="KEGG" id="nkf:Nkreftii_003278"/>
<reference evidence="1 2" key="1">
    <citation type="journal article" date="2020" name="ISME J.">
        <title>Enrichment and physiological characterization of a novel comammox Nitrospira indicates ammonium inhibition of complete nitrification.</title>
        <authorList>
            <person name="Sakoula D."/>
            <person name="Koch H."/>
            <person name="Frank J."/>
            <person name="Jetten M.S.M."/>
            <person name="van Kessel M.A.H.J."/>
            <person name="Lucker S."/>
        </authorList>
    </citation>
    <scope>NUCLEOTIDE SEQUENCE [LARGE SCALE GENOMIC DNA]</scope>
    <source>
        <strain evidence="1">Comreactor17</strain>
    </source>
</reference>
<gene>
    <name evidence="1" type="ORF">Nkreftii_003278</name>
</gene>
<proteinExistence type="predicted"/>
<evidence type="ECO:0000313" key="2">
    <source>
        <dbReference type="Proteomes" id="UP000593737"/>
    </source>
</evidence>
<evidence type="ECO:0000313" key="1">
    <source>
        <dbReference type="EMBL" id="QPD05504.1"/>
    </source>
</evidence>